<reference evidence="1 2" key="1">
    <citation type="submission" date="2023-09" db="EMBL/GenBank/DDBJ databases">
        <authorList>
            <person name="Rey-Velasco X."/>
        </authorList>
    </citation>
    <scope>NUCLEOTIDE SEQUENCE [LARGE SCALE GENOMIC DNA]</scope>
    <source>
        <strain evidence="1 2">F117</strain>
    </source>
</reference>
<protein>
    <submittedName>
        <fullName evidence="1">Lycopene cyclase family protein</fullName>
    </submittedName>
</protein>
<dbReference type="PANTHER" id="PTHR39757:SF5">
    <property type="entry name" value="OS02G0190600 PROTEIN"/>
    <property type="match status" value="1"/>
</dbReference>
<evidence type="ECO:0000313" key="2">
    <source>
        <dbReference type="Proteomes" id="UP001262582"/>
    </source>
</evidence>
<evidence type="ECO:0000313" key="1">
    <source>
        <dbReference type="EMBL" id="MDT0678577.1"/>
    </source>
</evidence>
<proteinExistence type="predicted"/>
<comment type="caution">
    <text evidence="1">The sequence shown here is derived from an EMBL/GenBank/DDBJ whole genome shotgun (WGS) entry which is preliminary data.</text>
</comment>
<dbReference type="EMBL" id="JAVRHK010000026">
    <property type="protein sequence ID" value="MDT0678577.1"/>
    <property type="molecule type" value="Genomic_DNA"/>
</dbReference>
<keyword evidence="2" id="KW-1185">Reference proteome</keyword>
<dbReference type="Pfam" id="PF05834">
    <property type="entry name" value="Lycopene_cycl"/>
    <property type="match status" value="1"/>
</dbReference>
<sequence length="377" mass="44286">MGPVYYYVIIGGGLAGLQLAQRFSRELFFKGKKIAIIDPSEKDTNDKTWCFWEKGEGQWDHIVSKSWKKAHFYSSEEELDLDLTPYTYKKIKSLDFYTEMKKELESSPDIVFIKDRINEVDIVKMQAIGENDIYPATHFFDSRIPQAYTEENKYTKIFQHFKGWQIETENDCFDPETFTMMDYRLKHKDSTSFIYILPQSAKKALIEFTFFTPYLTEESIYDEMLKRYISEISGINTCKITSTESGIIPMTDFPFEKSNNNKITKIGTGGGWVKPSTGYSFKNTEKKTARIIRNIKSGFKPGKNLVNKRFRKYDAIFLDVLAQHNGKGERIFTRFYKSNSVEKIFRYLDEETSFSEDMKIMFSLFGYEFIESFFRKL</sequence>
<gene>
    <name evidence="1" type="ORF">RM539_18510</name>
</gene>
<dbReference type="SUPFAM" id="SSF51905">
    <property type="entry name" value="FAD/NAD(P)-binding domain"/>
    <property type="match status" value="1"/>
</dbReference>
<dbReference type="RefSeq" id="WP_311504912.1">
    <property type="nucleotide sequence ID" value="NZ_JAVRHK010000026.1"/>
</dbReference>
<dbReference type="PANTHER" id="PTHR39757">
    <property type="match status" value="1"/>
</dbReference>
<dbReference type="Proteomes" id="UP001262582">
    <property type="component" value="Unassembled WGS sequence"/>
</dbReference>
<accession>A0ABU3DAL7</accession>
<dbReference type="InterPro" id="IPR036188">
    <property type="entry name" value="FAD/NAD-bd_sf"/>
</dbReference>
<organism evidence="1 2">
    <name type="scientific">Autumnicola musiva</name>
    <dbReference type="NCBI Taxonomy" id="3075589"/>
    <lineage>
        <taxon>Bacteria</taxon>
        <taxon>Pseudomonadati</taxon>
        <taxon>Bacteroidota</taxon>
        <taxon>Flavobacteriia</taxon>
        <taxon>Flavobacteriales</taxon>
        <taxon>Flavobacteriaceae</taxon>
        <taxon>Autumnicola</taxon>
    </lineage>
</organism>
<name>A0ABU3DAL7_9FLAO</name>